<evidence type="ECO:0000313" key="4">
    <source>
        <dbReference type="Proteomes" id="UP001056291"/>
    </source>
</evidence>
<evidence type="ECO:0000256" key="1">
    <source>
        <dbReference type="SAM" id="SignalP"/>
    </source>
</evidence>
<reference evidence="3" key="1">
    <citation type="submission" date="2022-06" db="EMBL/GenBank/DDBJ databases">
        <title>Sneathiella actinostolidae sp. nov., isolated from a sea anemonein the Western Pacific Ocean.</title>
        <authorList>
            <person name="Wei M.J."/>
        </authorList>
    </citation>
    <scope>NUCLEOTIDE SEQUENCE</scope>
    <source>
        <strain evidence="3">PHK-P5</strain>
    </source>
</reference>
<dbReference type="InterPro" id="IPR016187">
    <property type="entry name" value="CTDL_fold"/>
</dbReference>
<name>A0ABY4W0Z1_9PROT</name>
<feature type="signal peptide" evidence="1">
    <location>
        <begin position="1"/>
        <end position="21"/>
    </location>
</feature>
<dbReference type="InterPro" id="IPR005532">
    <property type="entry name" value="SUMF_dom"/>
</dbReference>
<accession>A0ABY4W0Z1</accession>
<sequence length="280" mass="31402">MNRSKLPIVLFLMSVSFASQAAEMPETVFVPSGSFIFGSDRTGKDYGYRLDEAAYGHSVTRNQKWYENEEARQKRELPAFTIMKNLVTNSQYENFVSDTGHAAPGVTEKLWRSYGLIHPFERTIKFQWVEDIPDPARLDHPVVLVSHSSAVAYAKWLSDQTGEIWRLPTAKEWEKAARGPLGNRYPWGNDYDANVLNSHDKGPFDTTPVGSFPDGASPYGMLDASGQVFEWTSTPKPGNHYVVKGGSWDDKGCGVCRSAAWHTRPASIKHILVGFRLVKE</sequence>
<evidence type="ECO:0000259" key="2">
    <source>
        <dbReference type="Pfam" id="PF03781"/>
    </source>
</evidence>
<feature type="chain" id="PRO_5046958165" evidence="1">
    <location>
        <begin position="22"/>
        <end position="280"/>
    </location>
</feature>
<dbReference type="RefSeq" id="WP_251933505.1">
    <property type="nucleotide sequence ID" value="NZ_CP098747.1"/>
</dbReference>
<keyword evidence="4" id="KW-1185">Reference proteome</keyword>
<dbReference type="InterPro" id="IPR051043">
    <property type="entry name" value="Sulfatase_Mod_Factor_Kinase"/>
</dbReference>
<organism evidence="3 4">
    <name type="scientific">Sneathiella marina</name>
    <dbReference type="NCBI Taxonomy" id="2950108"/>
    <lineage>
        <taxon>Bacteria</taxon>
        <taxon>Pseudomonadati</taxon>
        <taxon>Pseudomonadota</taxon>
        <taxon>Alphaproteobacteria</taxon>
        <taxon>Sneathiellales</taxon>
        <taxon>Sneathiellaceae</taxon>
        <taxon>Sneathiella</taxon>
    </lineage>
</organism>
<dbReference type="Proteomes" id="UP001056291">
    <property type="component" value="Chromosome"/>
</dbReference>
<dbReference type="SUPFAM" id="SSF56436">
    <property type="entry name" value="C-type lectin-like"/>
    <property type="match status" value="1"/>
</dbReference>
<evidence type="ECO:0000313" key="3">
    <source>
        <dbReference type="EMBL" id="USG60624.1"/>
    </source>
</evidence>
<dbReference type="Pfam" id="PF03781">
    <property type="entry name" value="FGE-sulfatase"/>
    <property type="match status" value="1"/>
</dbReference>
<dbReference type="InterPro" id="IPR042095">
    <property type="entry name" value="SUMF_sf"/>
</dbReference>
<feature type="domain" description="Sulfatase-modifying factor enzyme-like" evidence="2">
    <location>
        <begin position="24"/>
        <end position="279"/>
    </location>
</feature>
<dbReference type="PANTHER" id="PTHR23150:SF19">
    <property type="entry name" value="FORMYLGLYCINE-GENERATING ENZYME"/>
    <property type="match status" value="1"/>
</dbReference>
<dbReference type="PANTHER" id="PTHR23150">
    <property type="entry name" value="SULFATASE MODIFYING FACTOR 1, 2"/>
    <property type="match status" value="1"/>
</dbReference>
<proteinExistence type="predicted"/>
<dbReference type="Gene3D" id="3.90.1580.10">
    <property type="entry name" value="paralog of FGE (formylglycine-generating enzyme)"/>
    <property type="match status" value="1"/>
</dbReference>
<keyword evidence="1" id="KW-0732">Signal</keyword>
<protein>
    <submittedName>
        <fullName evidence="3">Formylglycine-generating enzyme family protein</fullName>
    </submittedName>
</protein>
<gene>
    <name evidence="3" type="ORF">NBZ79_15775</name>
</gene>
<dbReference type="EMBL" id="CP098747">
    <property type="protein sequence ID" value="USG60624.1"/>
    <property type="molecule type" value="Genomic_DNA"/>
</dbReference>